<dbReference type="Proteomes" id="UP001285921">
    <property type="component" value="Unassembled WGS sequence"/>
</dbReference>
<gene>
    <name evidence="1" type="ORF">PghCCS26_22720</name>
</gene>
<reference evidence="1 2" key="1">
    <citation type="submission" date="2023-05" db="EMBL/GenBank/DDBJ databases">
        <title>Draft genome of Paenibacillus sp. CCS26.</title>
        <authorList>
            <person name="Akita H."/>
            <person name="Shinto Y."/>
            <person name="Kimura Z."/>
        </authorList>
    </citation>
    <scope>NUCLEOTIDE SEQUENCE [LARGE SCALE GENOMIC DNA]</scope>
    <source>
        <strain evidence="1 2">CCS26</strain>
    </source>
</reference>
<sequence length="146" mass="15971">MRELSQSAGKEHLLPGLQEILQGSGSDFIAFAGSAEHHRSMKWNAAIGSLNGKVEHMRIQPGIGIGGMVLRHGTAWRVDERTNAALLRECPVMLAEKLRAALGLPVPANHPNRAGGIILLGRRKDRPFTEEEAQRISSLLLKRGDR</sequence>
<dbReference type="Gene3D" id="3.30.450.40">
    <property type="match status" value="1"/>
</dbReference>
<keyword evidence="2" id="KW-1185">Reference proteome</keyword>
<dbReference type="InterPro" id="IPR029016">
    <property type="entry name" value="GAF-like_dom_sf"/>
</dbReference>
<protein>
    <recommendedName>
        <fullName evidence="3">GAF domain-containing protein</fullName>
    </recommendedName>
</protein>
<name>A0ABQ6NK39_9BACL</name>
<comment type="caution">
    <text evidence="1">The sequence shown here is derived from an EMBL/GenBank/DDBJ whole genome shotgun (WGS) entry which is preliminary data.</text>
</comment>
<evidence type="ECO:0000313" key="2">
    <source>
        <dbReference type="Proteomes" id="UP001285921"/>
    </source>
</evidence>
<proteinExistence type="predicted"/>
<evidence type="ECO:0008006" key="3">
    <source>
        <dbReference type="Google" id="ProtNLM"/>
    </source>
</evidence>
<evidence type="ECO:0000313" key="1">
    <source>
        <dbReference type="EMBL" id="GMK45144.1"/>
    </source>
</evidence>
<organism evidence="1 2">
    <name type="scientific">Paenibacillus glycanilyticus</name>
    <dbReference type="NCBI Taxonomy" id="126569"/>
    <lineage>
        <taxon>Bacteria</taxon>
        <taxon>Bacillati</taxon>
        <taxon>Bacillota</taxon>
        <taxon>Bacilli</taxon>
        <taxon>Bacillales</taxon>
        <taxon>Paenibacillaceae</taxon>
        <taxon>Paenibacillus</taxon>
    </lineage>
</organism>
<dbReference type="RefSeq" id="WP_317979950.1">
    <property type="nucleotide sequence ID" value="NZ_BTCL01000006.1"/>
</dbReference>
<accession>A0ABQ6NK39</accession>
<dbReference type="EMBL" id="BTCL01000006">
    <property type="protein sequence ID" value="GMK45144.1"/>
    <property type="molecule type" value="Genomic_DNA"/>
</dbReference>
<dbReference type="SUPFAM" id="SSF55781">
    <property type="entry name" value="GAF domain-like"/>
    <property type="match status" value="1"/>
</dbReference>